<sequence length="191" mass="22128">MPPIVDFTNRAKEDLRQIFEHWVRKYESDTYARLSGTLLKEIEKLAENPMLKRNVEGAPEYIKMWAIMNGSFRVYFERMDKNAIKVLRVYSAKRMELPPEEITKPLSTADFTASAPPPKPRKPQSFEAVLGEAPVNSVEYQLWQGEGILSSSIESRVEYLQNRAKRTLSADYKRLAIAYLQDELGKRRRGE</sequence>
<gene>
    <name evidence="3" type="ORF">HXX08_24960</name>
    <name evidence="4" type="ORF">OZ401_005115</name>
</gene>
<protein>
    <submittedName>
        <fullName evidence="3">Type II toxin-antitoxin system RelE/ParE family toxin</fullName>
    </submittedName>
</protein>
<keyword evidence="6" id="KW-1185">Reference proteome</keyword>
<dbReference type="Pfam" id="PF05016">
    <property type="entry name" value="ParE_toxin"/>
    <property type="match status" value="1"/>
</dbReference>
<keyword evidence="1" id="KW-1277">Toxin-antitoxin system</keyword>
<dbReference type="InterPro" id="IPR035093">
    <property type="entry name" value="RelE/ParE_toxin_dom_sf"/>
</dbReference>
<reference evidence="4" key="2">
    <citation type="journal article" date="2024" name="Nature">
        <title>Anoxygenic phototroph of the Chloroflexota uses a type I reaction centre.</title>
        <authorList>
            <person name="Tsuji J.M."/>
            <person name="Shaw N.A."/>
            <person name="Nagashima S."/>
            <person name="Venkiteswaran J.J."/>
            <person name="Schiff S.L."/>
            <person name="Watanabe T."/>
            <person name="Fukui M."/>
            <person name="Hanada S."/>
            <person name="Tank M."/>
            <person name="Neufeld J.D."/>
        </authorList>
    </citation>
    <scope>NUCLEOTIDE SEQUENCE</scope>
    <source>
        <strain evidence="4">L227-S17</strain>
        <plasmid evidence="4 6">unnamed3</plasmid>
    </source>
</reference>
<evidence type="ECO:0000313" key="6">
    <source>
        <dbReference type="Proteomes" id="UP001431572"/>
    </source>
</evidence>
<keyword evidence="4" id="KW-0614">Plasmid</keyword>
<name>A0A8T7MAQ3_9CHLR</name>
<proteinExistence type="predicted"/>
<dbReference type="EMBL" id="JACATZ010000004">
    <property type="protein sequence ID" value="NWJ49121.1"/>
    <property type="molecule type" value="Genomic_DNA"/>
</dbReference>
<organism evidence="3 5">
    <name type="scientific">Candidatus Chlorohelix allophototropha</name>
    <dbReference type="NCBI Taxonomy" id="3003348"/>
    <lineage>
        <taxon>Bacteria</taxon>
        <taxon>Bacillati</taxon>
        <taxon>Chloroflexota</taxon>
        <taxon>Chloroflexia</taxon>
        <taxon>Candidatus Chloroheliales</taxon>
        <taxon>Candidatus Chloroheliaceae</taxon>
        <taxon>Candidatus Chlorohelix</taxon>
    </lineage>
</organism>
<evidence type="ECO:0000256" key="2">
    <source>
        <dbReference type="SAM" id="MobiDB-lite"/>
    </source>
</evidence>
<dbReference type="Proteomes" id="UP000521676">
    <property type="component" value="Unassembled WGS sequence"/>
</dbReference>
<dbReference type="AlphaFoldDB" id="A0A8T7MAQ3"/>
<dbReference type="InterPro" id="IPR007712">
    <property type="entry name" value="RelE/ParE_toxin"/>
</dbReference>
<evidence type="ECO:0000313" key="3">
    <source>
        <dbReference type="EMBL" id="NWJ49121.1"/>
    </source>
</evidence>
<evidence type="ECO:0000313" key="5">
    <source>
        <dbReference type="Proteomes" id="UP000521676"/>
    </source>
</evidence>
<feature type="region of interest" description="Disordered" evidence="2">
    <location>
        <begin position="106"/>
        <end position="125"/>
    </location>
</feature>
<dbReference type="EMBL" id="CP128403">
    <property type="protein sequence ID" value="WJW70431.1"/>
    <property type="molecule type" value="Genomic_DNA"/>
</dbReference>
<dbReference type="Gene3D" id="3.30.2310.20">
    <property type="entry name" value="RelE-like"/>
    <property type="match status" value="1"/>
</dbReference>
<accession>A0A8T7MAQ3</accession>
<dbReference type="RefSeq" id="WP_341472299.1">
    <property type="nucleotide sequence ID" value="NZ_CP128403.1"/>
</dbReference>
<evidence type="ECO:0000313" key="4">
    <source>
        <dbReference type="EMBL" id="WJW70431.1"/>
    </source>
</evidence>
<dbReference type="Proteomes" id="UP001431572">
    <property type="component" value="Plasmid unnamed3"/>
</dbReference>
<evidence type="ECO:0000256" key="1">
    <source>
        <dbReference type="ARBA" id="ARBA00022649"/>
    </source>
</evidence>
<reference evidence="3 5" key="1">
    <citation type="submission" date="2020-06" db="EMBL/GenBank/DDBJ databases">
        <title>Anoxygenic phototrophic Chloroflexota member uses a Type I reaction center.</title>
        <authorList>
            <person name="Tsuji J.M."/>
            <person name="Shaw N.A."/>
            <person name="Nagashima S."/>
            <person name="Venkiteswaran J."/>
            <person name="Schiff S.L."/>
            <person name="Hanada S."/>
            <person name="Tank M."/>
            <person name="Neufeld J.D."/>
        </authorList>
    </citation>
    <scope>NUCLEOTIDE SEQUENCE [LARGE SCALE GENOMIC DNA]</scope>
    <source>
        <strain evidence="3">L227-S17</strain>
    </source>
</reference>
<geneLocation type="plasmid" evidence="4 6">
    <name>unnamed3</name>
</geneLocation>